<evidence type="ECO:0000313" key="3">
    <source>
        <dbReference type="EMBL" id="KAK2613226.1"/>
    </source>
</evidence>
<dbReference type="SUPFAM" id="SSF56112">
    <property type="entry name" value="Protein kinase-like (PK-like)"/>
    <property type="match status" value="1"/>
</dbReference>
<evidence type="ECO:0000259" key="2">
    <source>
        <dbReference type="PROSITE" id="PS50011"/>
    </source>
</evidence>
<dbReference type="InterPro" id="IPR011009">
    <property type="entry name" value="Kinase-like_dom_sf"/>
</dbReference>
<evidence type="ECO:0000256" key="1">
    <source>
        <dbReference type="SAM" id="MobiDB-lite"/>
    </source>
</evidence>
<dbReference type="GO" id="GO:0004672">
    <property type="term" value="F:protein kinase activity"/>
    <property type="evidence" value="ECO:0007669"/>
    <property type="project" value="InterPro"/>
</dbReference>
<dbReference type="GO" id="GO:0005524">
    <property type="term" value="F:ATP binding"/>
    <property type="evidence" value="ECO:0007669"/>
    <property type="project" value="InterPro"/>
</dbReference>
<dbReference type="PANTHER" id="PTHR35391">
    <property type="entry name" value="C2H2-TYPE DOMAIN-CONTAINING PROTEIN-RELATED"/>
    <property type="match status" value="1"/>
</dbReference>
<name>A0AAD9SN90_PHOAM</name>
<organism evidence="3 4">
    <name type="scientific">Phomopsis amygdali</name>
    <name type="common">Fusicoccum amygdali</name>
    <dbReference type="NCBI Taxonomy" id="1214568"/>
    <lineage>
        <taxon>Eukaryota</taxon>
        <taxon>Fungi</taxon>
        <taxon>Dikarya</taxon>
        <taxon>Ascomycota</taxon>
        <taxon>Pezizomycotina</taxon>
        <taxon>Sordariomycetes</taxon>
        <taxon>Sordariomycetidae</taxon>
        <taxon>Diaporthales</taxon>
        <taxon>Diaporthaceae</taxon>
        <taxon>Diaporthe</taxon>
    </lineage>
</organism>
<accession>A0AAD9SN90</accession>
<proteinExistence type="predicted"/>
<sequence length="1313" mass="148547">MSTGVPLKSALQSQTRHAGKVGETRTIAHAAQCCLETLNNCIEIAEDLGPKELSLIQHQLVRFSVWISSIGVFELGRASIDYRLRDCSDTHRLVKSLVQVLNGHLQKCIPRLETWNNLKAAASEDSNQQMKIMSTELDEAVKQATNDISLLYQLSNIIRRAGHVSQNSKANAFFEIRDADGSNIEKNFEAIVLQDLTSKFPRCDEQLRQRLASTVLLRRKRILYRRSRRPMTPTCLHTAVEPEVHSKLCIARGMTPVEIWEQENCPAETLSLKRRQSVISSQAGTTKTSTTLDPENLRHLTAPSALLMEECISSNIHDDLGFPPPPRAAIQERFRQLKASRLARHNAGLLEIPNFQLYITQEGKPSSLDAEVVSNLRAQIQKAERDLQIGLDADLKMCKNMEGEIICPYCLCALSSTDIKFKEKWRHHLLGDLDAYVCLVQDCDKPSELYNQSDAWSKHMREHALRWQCMANFHGPQTFDQREAYEDHLREVHEGIFTEAQILAMTEANARKRVPLFLSCPLCGVTADHHTVVGSLEDHIEKHLRYLALSSLPYIEEEDQSTRSTLSFSSDDGAIPANRSRIFDFLGEEADTALDGQNMEIIRPQLVHSDQDPYAAWGGIQSYVRASHKPRPGEPPEQTRRFLSDTFLCPEIPGSRNDDEPYPQQCDDSSRFVDDHDIPAGMSEKRSTQWGWIPKITIPYEGQDADPILQGFRRRAASRTLAEKATTRGDSSATASGSTPVRQEILQKFKSATISPVDMPPFVPIDAIIDLLDSETISTALVEASCESVGSEKCAYIAENLLRVFATLLFIGNTQAILEFEFRGFTDDVFPLACADTLPEGNEKEGLGWYSTIHPFTGDLHDDLHPVSRCFENPSLWTLDKFEHFYASQWLFSAPVFVEDKFEYLLAPQSPLPLTTLTSHQAGGVLCGQVYMASIHPAHLSFQTTMGLDLHRTAVAVKIFECETKIDNETHFDNFVTRPDVVIFAQMFKAFLEECDVLYAMYTIRHAHILRPIAAFTRGEQCGYIMPRARGSLRTFCERQDPSRVDSDQMISWLFKQLLGITDGLAKLHEHHYDNKPLTRHGALTPDNILWFPSHESDMDMNSMGLLVIGDPGRTKFYTKDASGDRVARFRYTARERPPSPFHDTWSLGLIFFEFIIWLIRGQQEVQDFRSQTANVHVSSEDDRKFDKWARLLMADECCLHGTPFGELVLFIVHKVLVWQRECSQNEGRARALEFFQWIEQVCLVVDASGSSYTTVQPKLHRLAFKRPGEGVDINCSASNEQEFGVVGSSSRKGSEGKVSNFKFWRRLKRQGK</sequence>
<feature type="region of interest" description="Disordered" evidence="1">
    <location>
        <begin position="719"/>
        <end position="739"/>
    </location>
</feature>
<evidence type="ECO:0000313" key="4">
    <source>
        <dbReference type="Proteomes" id="UP001265746"/>
    </source>
</evidence>
<protein>
    <recommendedName>
        <fullName evidence="2">Protein kinase domain-containing protein</fullName>
    </recommendedName>
</protein>
<comment type="caution">
    <text evidence="3">The sequence shown here is derived from an EMBL/GenBank/DDBJ whole genome shotgun (WGS) entry which is preliminary data.</text>
</comment>
<dbReference type="InterPro" id="IPR000719">
    <property type="entry name" value="Prot_kinase_dom"/>
</dbReference>
<dbReference type="Proteomes" id="UP001265746">
    <property type="component" value="Unassembled WGS sequence"/>
</dbReference>
<feature type="compositionally biased region" description="Polar residues" evidence="1">
    <location>
        <begin position="728"/>
        <end position="739"/>
    </location>
</feature>
<dbReference type="Gene3D" id="1.10.510.10">
    <property type="entry name" value="Transferase(Phosphotransferase) domain 1"/>
    <property type="match status" value="1"/>
</dbReference>
<gene>
    <name evidence="3" type="ORF">N8I77_000150</name>
</gene>
<feature type="domain" description="Protein kinase" evidence="2">
    <location>
        <begin position="916"/>
        <end position="1236"/>
    </location>
</feature>
<dbReference type="PANTHER" id="PTHR35391:SF7">
    <property type="entry name" value="C2H2-TYPE DOMAIN-CONTAINING PROTEIN"/>
    <property type="match status" value="1"/>
</dbReference>
<reference evidence="3" key="1">
    <citation type="submission" date="2023-06" db="EMBL/GenBank/DDBJ databases">
        <authorList>
            <person name="Noh H."/>
        </authorList>
    </citation>
    <scope>NUCLEOTIDE SEQUENCE</scope>
    <source>
        <strain evidence="3">DUCC20226</strain>
    </source>
</reference>
<dbReference type="EMBL" id="JAUJFL010000001">
    <property type="protein sequence ID" value="KAK2613226.1"/>
    <property type="molecule type" value="Genomic_DNA"/>
</dbReference>
<keyword evidence="4" id="KW-1185">Reference proteome</keyword>
<dbReference type="PROSITE" id="PS50011">
    <property type="entry name" value="PROTEIN_KINASE_DOM"/>
    <property type="match status" value="1"/>
</dbReference>